<name>A0A0J6TBI8_9HYPH</name>
<protein>
    <recommendedName>
        <fullName evidence="4">Peptidase M41 domain-containing protein</fullName>
    </recommendedName>
</protein>
<evidence type="ECO:0008006" key="4">
    <source>
        <dbReference type="Google" id="ProtNLM"/>
    </source>
</evidence>
<evidence type="ECO:0000313" key="2">
    <source>
        <dbReference type="EMBL" id="KMO43227.1"/>
    </source>
</evidence>
<dbReference type="GO" id="GO:0005524">
    <property type="term" value="F:ATP binding"/>
    <property type="evidence" value="ECO:0007669"/>
    <property type="project" value="InterPro"/>
</dbReference>
<sequence length="122" mass="13490">MPESVALVRDVLAAGILGHCRAGDGDGRRWITDMLDELAPQEQAQWGARLRRFTHHLVRRHRADIETIAGMLMERGTLTGDEIDAASPPGFMVRPITCRRPPSRARCKPDGQRAGRTVHGTS</sequence>
<dbReference type="GO" id="GO:0006508">
    <property type="term" value="P:proteolysis"/>
    <property type="evidence" value="ECO:0007669"/>
    <property type="project" value="InterPro"/>
</dbReference>
<accession>A0A0J6TBI8</accession>
<evidence type="ECO:0000256" key="1">
    <source>
        <dbReference type="SAM" id="MobiDB-lite"/>
    </source>
</evidence>
<dbReference type="EMBL" id="LABZ01000055">
    <property type="protein sequence ID" value="KMO43227.1"/>
    <property type="molecule type" value="Genomic_DNA"/>
</dbReference>
<dbReference type="Proteomes" id="UP000036449">
    <property type="component" value="Unassembled WGS sequence"/>
</dbReference>
<gene>
    <name evidence="2" type="ORF">VQ03_09030</name>
</gene>
<keyword evidence="3" id="KW-1185">Reference proteome</keyword>
<dbReference type="SUPFAM" id="SSF140990">
    <property type="entry name" value="FtsH protease domain-like"/>
    <property type="match status" value="1"/>
</dbReference>
<dbReference type="InterPro" id="IPR037219">
    <property type="entry name" value="Peptidase_M41-like"/>
</dbReference>
<feature type="region of interest" description="Disordered" evidence="1">
    <location>
        <begin position="84"/>
        <end position="122"/>
    </location>
</feature>
<reference evidence="2 3" key="1">
    <citation type="submission" date="2015-03" db="EMBL/GenBank/DDBJ databases">
        <title>Genome sequencing of Methylobacterium tarhaniae DSM 25844.</title>
        <authorList>
            <person name="Chaudhry V."/>
            <person name="Patil P.B."/>
        </authorList>
    </citation>
    <scope>NUCLEOTIDE SEQUENCE [LARGE SCALE GENOMIC DNA]</scope>
    <source>
        <strain evidence="2 3">DSM 25844</strain>
    </source>
</reference>
<dbReference type="RefSeq" id="WP_048450544.1">
    <property type="nucleotide sequence ID" value="NZ_LABZ01000055.1"/>
</dbReference>
<dbReference type="GO" id="GO:0004176">
    <property type="term" value="F:ATP-dependent peptidase activity"/>
    <property type="evidence" value="ECO:0007669"/>
    <property type="project" value="InterPro"/>
</dbReference>
<dbReference type="AlphaFoldDB" id="A0A0J6TBI8"/>
<proteinExistence type="predicted"/>
<evidence type="ECO:0000313" key="3">
    <source>
        <dbReference type="Proteomes" id="UP000036449"/>
    </source>
</evidence>
<dbReference type="PATRIC" id="fig|1187852.3.peg.5496"/>
<organism evidence="2 3">
    <name type="scientific">Methylobacterium tarhaniae</name>
    <dbReference type="NCBI Taxonomy" id="1187852"/>
    <lineage>
        <taxon>Bacteria</taxon>
        <taxon>Pseudomonadati</taxon>
        <taxon>Pseudomonadota</taxon>
        <taxon>Alphaproteobacteria</taxon>
        <taxon>Hyphomicrobiales</taxon>
        <taxon>Methylobacteriaceae</taxon>
        <taxon>Methylobacterium</taxon>
    </lineage>
</organism>
<comment type="caution">
    <text evidence="2">The sequence shown here is derived from an EMBL/GenBank/DDBJ whole genome shotgun (WGS) entry which is preliminary data.</text>
</comment>
<dbReference type="GO" id="GO:0004222">
    <property type="term" value="F:metalloendopeptidase activity"/>
    <property type="evidence" value="ECO:0007669"/>
    <property type="project" value="InterPro"/>
</dbReference>